<gene>
    <name evidence="2" type="ORF">ACFFRH_26770</name>
</gene>
<evidence type="ECO:0000256" key="1">
    <source>
        <dbReference type="SAM" id="SignalP"/>
    </source>
</evidence>
<dbReference type="EMBL" id="JBHMBS010000014">
    <property type="protein sequence ID" value="MFB9679095.1"/>
    <property type="molecule type" value="Genomic_DNA"/>
</dbReference>
<feature type="chain" id="PRO_5047184112" evidence="1">
    <location>
        <begin position="25"/>
        <end position="130"/>
    </location>
</feature>
<feature type="signal peptide" evidence="1">
    <location>
        <begin position="1"/>
        <end position="24"/>
    </location>
</feature>
<keyword evidence="1" id="KW-0732">Signal</keyword>
<keyword evidence="3" id="KW-1185">Reference proteome</keyword>
<proteinExistence type="predicted"/>
<protein>
    <submittedName>
        <fullName evidence="2">Uncharacterized protein</fullName>
    </submittedName>
</protein>
<name>A0ABV5TKY1_9ACTN</name>
<dbReference type="RefSeq" id="WP_344749323.1">
    <property type="nucleotide sequence ID" value="NZ_BAAAWW010000191.1"/>
</dbReference>
<accession>A0ABV5TKY1</accession>
<sequence length="130" mass="14371">MRRSIAFVCALLLAGSLVATPAAAAAAQAPAVRLKLSFGWCKTACEIRITVTNKSRHHIDWVGGKCTLRVNGRVVGKGQVYLGSIKRGHSRSSKCYVVDSRVEKAWTKYENGEADFNTYASVRATYHYRY</sequence>
<comment type="caution">
    <text evidence="2">The sequence shown here is derived from an EMBL/GenBank/DDBJ whole genome shotgun (WGS) entry which is preliminary data.</text>
</comment>
<reference evidence="2 3" key="1">
    <citation type="submission" date="2024-09" db="EMBL/GenBank/DDBJ databases">
        <authorList>
            <person name="Sun Q."/>
            <person name="Mori K."/>
        </authorList>
    </citation>
    <scope>NUCLEOTIDE SEQUENCE [LARGE SCALE GENOMIC DNA]</scope>
    <source>
        <strain evidence="2 3">JCM 3028</strain>
    </source>
</reference>
<dbReference type="Proteomes" id="UP001589610">
    <property type="component" value="Unassembled WGS sequence"/>
</dbReference>
<organism evidence="2 3">
    <name type="scientific">Streptosporangium vulgare</name>
    <dbReference type="NCBI Taxonomy" id="46190"/>
    <lineage>
        <taxon>Bacteria</taxon>
        <taxon>Bacillati</taxon>
        <taxon>Actinomycetota</taxon>
        <taxon>Actinomycetes</taxon>
        <taxon>Streptosporangiales</taxon>
        <taxon>Streptosporangiaceae</taxon>
        <taxon>Streptosporangium</taxon>
    </lineage>
</organism>
<evidence type="ECO:0000313" key="3">
    <source>
        <dbReference type="Proteomes" id="UP001589610"/>
    </source>
</evidence>
<evidence type="ECO:0000313" key="2">
    <source>
        <dbReference type="EMBL" id="MFB9679095.1"/>
    </source>
</evidence>